<organism evidence="4 5">
    <name type="scientific">Xyrichtys novacula</name>
    <name type="common">Pearly razorfish</name>
    <name type="synonym">Hemipteronotus novacula</name>
    <dbReference type="NCBI Taxonomy" id="13765"/>
    <lineage>
        <taxon>Eukaryota</taxon>
        <taxon>Metazoa</taxon>
        <taxon>Chordata</taxon>
        <taxon>Craniata</taxon>
        <taxon>Vertebrata</taxon>
        <taxon>Euteleostomi</taxon>
        <taxon>Actinopterygii</taxon>
        <taxon>Neopterygii</taxon>
        <taxon>Teleostei</taxon>
        <taxon>Neoteleostei</taxon>
        <taxon>Acanthomorphata</taxon>
        <taxon>Eupercaria</taxon>
        <taxon>Labriformes</taxon>
        <taxon>Labridae</taxon>
        <taxon>Xyrichtys</taxon>
    </lineage>
</organism>
<evidence type="ECO:0000256" key="3">
    <source>
        <dbReference type="SAM" id="MobiDB-lite"/>
    </source>
</evidence>
<dbReference type="AlphaFoldDB" id="A0AAV1FME5"/>
<evidence type="ECO:0000313" key="5">
    <source>
        <dbReference type="Proteomes" id="UP001178508"/>
    </source>
</evidence>
<evidence type="ECO:0000313" key="4">
    <source>
        <dbReference type="EMBL" id="CAJ1061472.1"/>
    </source>
</evidence>
<dbReference type="Gene3D" id="4.10.400.10">
    <property type="entry name" value="Low-density Lipoprotein Receptor"/>
    <property type="match status" value="1"/>
</dbReference>
<dbReference type="CDD" id="cd00112">
    <property type="entry name" value="LDLa"/>
    <property type="match status" value="1"/>
</dbReference>
<feature type="compositionally biased region" description="Basic and acidic residues" evidence="3">
    <location>
        <begin position="118"/>
        <end position="138"/>
    </location>
</feature>
<feature type="compositionally biased region" description="Gly residues" evidence="3">
    <location>
        <begin position="225"/>
        <end position="238"/>
    </location>
</feature>
<name>A0AAV1FME5_XYRNO</name>
<feature type="compositionally biased region" description="Basic and acidic residues" evidence="3">
    <location>
        <begin position="203"/>
        <end position="224"/>
    </location>
</feature>
<dbReference type="InterPro" id="IPR023415">
    <property type="entry name" value="LDLR_class-A_CS"/>
</dbReference>
<feature type="compositionally biased region" description="Basic and acidic residues" evidence="3">
    <location>
        <begin position="288"/>
        <end position="314"/>
    </location>
</feature>
<dbReference type="Pfam" id="PF00057">
    <property type="entry name" value="Ldl_recept_a"/>
    <property type="match status" value="1"/>
</dbReference>
<evidence type="ECO:0000256" key="1">
    <source>
        <dbReference type="ARBA" id="ARBA00023157"/>
    </source>
</evidence>
<dbReference type="Proteomes" id="UP001178508">
    <property type="component" value="Chromosome 8"/>
</dbReference>
<dbReference type="EMBL" id="OY660871">
    <property type="protein sequence ID" value="CAJ1061472.1"/>
    <property type="molecule type" value="Genomic_DNA"/>
</dbReference>
<proteinExistence type="predicted"/>
<feature type="compositionally biased region" description="Basic and acidic residues" evidence="3">
    <location>
        <begin position="21"/>
        <end position="34"/>
    </location>
</feature>
<dbReference type="PROSITE" id="PS50068">
    <property type="entry name" value="LDLRA_2"/>
    <property type="match status" value="1"/>
</dbReference>
<feature type="compositionally biased region" description="Gly residues" evidence="3">
    <location>
        <begin position="260"/>
        <end position="273"/>
    </location>
</feature>
<gene>
    <name evidence="4" type="ORF">XNOV1_A040890</name>
</gene>
<reference evidence="4" key="1">
    <citation type="submission" date="2023-08" db="EMBL/GenBank/DDBJ databases">
        <authorList>
            <person name="Alioto T."/>
            <person name="Alioto T."/>
            <person name="Gomez Garrido J."/>
        </authorList>
    </citation>
    <scope>NUCLEOTIDE SEQUENCE</scope>
</reference>
<dbReference type="SMART" id="SM00192">
    <property type="entry name" value="LDLa"/>
    <property type="match status" value="1"/>
</dbReference>
<feature type="compositionally biased region" description="Basic and acidic residues" evidence="3">
    <location>
        <begin position="162"/>
        <end position="188"/>
    </location>
</feature>
<feature type="region of interest" description="Disordered" evidence="3">
    <location>
        <begin position="103"/>
        <end position="339"/>
    </location>
</feature>
<keyword evidence="1 2" id="KW-1015">Disulfide bond</keyword>
<feature type="compositionally biased region" description="Basic and acidic residues" evidence="3">
    <location>
        <begin position="323"/>
        <end position="339"/>
    </location>
</feature>
<keyword evidence="5" id="KW-1185">Reference proteome</keyword>
<feature type="region of interest" description="Disordered" evidence="3">
    <location>
        <begin position="1"/>
        <end position="51"/>
    </location>
</feature>
<keyword evidence="4" id="KW-0449">Lipoprotein</keyword>
<feature type="compositionally biased region" description="Gly residues" evidence="3">
    <location>
        <begin position="189"/>
        <end position="202"/>
    </location>
</feature>
<dbReference type="InterPro" id="IPR002172">
    <property type="entry name" value="LDrepeatLR_classA_rpt"/>
</dbReference>
<feature type="compositionally biased region" description="Polar residues" evidence="3">
    <location>
        <begin position="36"/>
        <end position="51"/>
    </location>
</feature>
<comment type="caution">
    <text evidence="2">Lacks conserved residue(s) required for the propagation of feature annotation.</text>
</comment>
<dbReference type="InterPro" id="IPR036055">
    <property type="entry name" value="LDL_receptor-like_sf"/>
</dbReference>
<protein>
    <submittedName>
        <fullName evidence="4">Low-density lipoprotein receptor class A domain-containing protein 4-like isoform X1</fullName>
    </submittedName>
</protein>
<feature type="compositionally biased region" description="Basic and acidic residues" evidence="3">
    <location>
        <begin position="239"/>
        <end position="251"/>
    </location>
</feature>
<accession>A0AAV1FME5</accession>
<dbReference type="PROSITE" id="PS01209">
    <property type="entry name" value="LDLRA_1"/>
    <property type="match status" value="1"/>
</dbReference>
<sequence>MHCSVLRVPRAEQGTAATGRRTQEDEERKLKEYGTSHISSSWQSAGRSSMQETDLPATNAFKECKFHCTNGNCLRLGSLICNQLNNCGDNSDEENCPVVTQHPPPGIFNSSAHTPLTPERHREREEERDGWRERRIQENGRIGKNIVRGTKSRGGVGKRSRRREESRERSCRRREGSRERSCRRRGESGGKAGGEGRAGKGAGGERSRRREESRERSCRRRGESGGKAGGEGRAGKGAGGERSRRREGSRERSRKREVRGAGGERGAGRGAGGEKTTEGERGRRRRAVSRERKEDGSAGRGAGDKGQRERRVERGAGGMQGEEQEKKSRERREEQEEAA</sequence>
<dbReference type="SUPFAM" id="SSF57424">
    <property type="entry name" value="LDL receptor-like module"/>
    <property type="match status" value="1"/>
</dbReference>
<keyword evidence="4" id="KW-0675">Receptor</keyword>
<feature type="disulfide bond" evidence="2">
    <location>
        <begin position="81"/>
        <end position="96"/>
    </location>
</feature>
<evidence type="ECO:0000256" key="2">
    <source>
        <dbReference type="PROSITE-ProRule" id="PRU00124"/>
    </source>
</evidence>